<dbReference type="Gene3D" id="3.90.1150.10">
    <property type="entry name" value="Aspartate Aminotransferase, domain 1"/>
    <property type="match status" value="1"/>
</dbReference>
<dbReference type="Gene3D" id="1.20.1070.10">
    <property type="entry name" value="Rhodopsin 7-helix transmembrane proteins"/>
    <property type="match status" value="1"/>
</dbReference>
<keyword evidence="7 9" id="KW-0472">Membrane</keyword>
<dbReference type="Pfam" id="PF00001">
    <property type="entry name" value="7tm_1"/>
    <property type="match status" value="1"/>
</dbReference>
<comment type="subcellular location">
    <subcellularLocation>
        <location evidence="2">Membrane</location>
    </subcellularLocation>
</comment>
<dbReference type="InterPro" id="IPR015424">
    <property type="entry name" value="PyrdxlP-dep_Trfase"/>
</dbReference>
<keyword evidence="5" id="KW-0663">Pyridoxal phosphate</keyword>
<dbReference type="SUPFAM" id="SSF53383">
    <property type="entry name" value="PLP-dependent transferases"/>
    <property type="match status" value="1"/>
</dbReference>
<dbReference type="AlphaFoldDB" id="A0A1I7ZI29"/>
<dbReference type="GO" id="GO:0008732">
    <property type="term" value="F:L-allo-threonine aldolase activity"/>
    <property type="evidence" value="ECO:0007669"/>
    <property type="project" value="TreeGrafter"/>
</dbReference>
<proteinExistence type="inferred from homology"/>
<name>A0A1I7ZI29_9BILA</name>
<dbReference type="GO" id="GO:0005829">
    <property type="term" value="C:cytosol"/>
    <property type="evidence" value="ECO:0007669"/>
    <property type="project" value="TreeGrafter"/>
</dbReference>
<dbReference type="SUPFAM" id="SSF81321">
    <property type="entry name" value="Family A G protein-coupled receptor-like"/>
    <property type="match status" value="1"/>
</dbReference>
<feature type="transmembrane region" description="Helical" evidence="9">
    <location>
        <begin position="706"/>
        <end position="725"/>
    </location>
</feature>
<dbReference type="InterPro" id="IPR001597">
    <property type="entry name" value="ArAA_b-elim_lyase/Thr_aldolase"/>
</dbReference>
<dbReference type="Gene3D" id="1.10.490.10">
    <property type="entry name" value="Globins"/>
    <property type="match status" value="1"/>
</dbReference>
<evidence type="ECO:0000256" key="5">
    <source>
        <dbReference type="ARBA" id="ARBA00022898"/>
    </source>
</evidence>
<comment type="cofactor">
    <cofactor evidence="1">
        <name>pyridoxal 5'-phosphate</name>
        <dbReference type="ChEBI" id="CHEBI:597326"/>
    </cofactor>
</comment>
<evidence type="ECO:0000256" key="3">
    <source>
        <dbReference type="ARBA" id="ARBA00006966"/>
    </source>
</evidence>
<protein>
    <submittedName>
        <fullName evidence="12">G_PROTEIN_RECEP_F1_2 domain-containing protein</fullName>
    </submittedName>
</protein>
<keyword evidence="8" id="KW-0456">Lyase</keyword>
<dbReference type="InterPro" id="IPR015421">
    <property type="entry name" value="PyrdxlP-dep_Trfase_major"/>
</dbReference>
<organism evidence="11 12">
    <name type="scientific">Steinernema glaseri</name>
    <dbReference type="NCBI Taxonomy" id="37863"/>
    <lineage>
        <taxon>Eukaryota</taxon>
        <taxon>Metazoa</taxon>
        <taxon>Ecdysozoa</taxon>
        <taxon>Nematoda</taxon>
        <taxon>Chromadorea</taxon>
        <taxon>Rhabditida</taxon>
        <taxon>Tylenchina</taxon>
        <taxon>Panagrolaimomorpha</taxon>
        <taxon>Strongyloidoidea</taxon>
        <taxon>Steinernematidae</taxon>
        <taxon>Steinernema</taxon>
    </lineage>
</organism>
<evidence type="ECO:0000256" key="7">
    <source>
        <dbReference type="ARBA" id="ARBA00023136"/>
    </source>
</evidence>
<feature type="transmembrane region" description="Helical" evidence="9">
    <location>
        <begin position="647"/>
        <end position="664"/>
    </location>
</feature>
<dbReference type="PANTHER" id="PTHR48097:SF9">
    <property type="entry name" value="L-THREONINE ALDOLASE"/>
    <property type="match status" value="1"/>
</dbReference>
<reference evidence="12" key="1">
    <citation type="submission" date="2016-11" db="UniProtKB">
        <authorList>
            <consortium name="WormBaseParasite"/>
        </authorList>
    </citation>
    <scope>IDENTIFICATION</scope>
</reference>
<dbReference type="GO" id="GO:0006545">
    <property type="term" value="P:glycine biosynthetic process"/>
    <property type="evidence" value="ECO:0007669"/>
    <property type="project" value="TreeGrafter"/>
</dbReference>
<keyword evidence="6 9" id="KW-1133">Transmembrane helix</keyword>
<feature type="transmembrane region" description="Helical" evidence="9">
    <location>
        <begin position="565"/>
        <end position="590"/>
    </location>
</feature>
<dbReference type="GO" id="GO:0004930">
    <property type="term" value="F:G protein-coupled receptor activity"/>
    <property type="evidence" value="ECO:0007669"/>
    <property type="project" value="InterPro"/>
</dbReference>
<dbReference type="PROSITE" id="PS00237">
    <property type="entry name" value="G_PROTEIN_RECEP_F1_1"/>
    <property type="match status" value="1"/>
</dbReference>
<dbReference type="PROSITE" id="PS50262">
    <property type="entry name" value="G_PROTEIN_RECEP_F1_2"/>
    <property type="match status" value="1"/>
</dbReference>
<evidence type="ECO:0000259" key="10">
    <source>
        <dbReference type="PROSITE" id="PS50262"/>
    </source>
</evidence>
<evidence type="ECO:0000256" key="9">
    <source>
        <dbReference type="SAM" id="Phobius"/>
    </source>
</evidence>
<evidence type="ECO:0000313" key="11">
    <source>
        <dbReference type="Proteomes" id="UP000095287"/>
    </source>
</evidence>
<dbReference type="FunFam" id="3.40.640.10:FF:000030">
    <property type="entry name" value="Low-specificity L-threonine aldolase"/>
    <property type="match status" value="1"/>
</dbReference>
<dbReference type="InterPro" id="IPR017452">
    <property type="entry name" value="GPCR_Rhodpsn_7TM"/>
</dbReference>
<keyword evidence="4 9" id="KW-0812">Transmembrane</keyword>
<evidence type="ECO:0000256" key="2">
    <source>
        <dbReference type="ARBA" id="ARBA00004370"/>
    </source>
</evidence>
<dbReference type="GO" id="GO:0020037">
    <property type="term" value="F:heme binding"/>
    <property type="evidence" value="ECO:0007669"/>
    <property type="project" value="InterPro"/>
</dbReference>
<keyword evidence="11" id="KW-1185">Reference proteome</keyword>
<feature type="transmembrane region" description="Helical" evidence="9">
    <location>
        <begin position="783"/>
        <end position="805"/>
    </location>
</feature>
<feature type="transmembrane region" description="Helical" evidence="9">
    <location>
        <begin position="531"/>
        <end position="553"/>
    </location>
</feature>
<feature type="domain" description="G-protein coupled receptors family 1 profile" evidence="10">
    <location>
        <begin position="543"/>
        <end position="841"/>
    </location>
</feature>
<dbReference type="InterPro" id="IPR015422">
    <property type="entry name" value="PyrdxlP-dep_Trfase_small"/>
</dbReference>
<dbReference type="GO" id="GO:0016020">
    <property type="term" value="C:membrane"/>
    <property type="evidence" value="ECO:0007669"/>
    <property type="project" value="UniProtKB-SubCell"/>
</dbReference>
<dbReference type="InterPro" id="IPR000276">
    <property type="entry name" value="GPCR_Rhodpsn"/>
</dbReference>
<dbReference type="NCBIfam" id="NF041359">
    <property type="entry name" value="GntG_guanitoxin"/>
    <property type="match status" value="1"/>
</dbReference>
<dbReference type="GO" id="GO:0006567">
    <property type="term" value="P:L-threonine catabolic process"/>
    <property type="evidence" value="ECO:0007669"/>
    <property type="project" value="TreeGrafter"/>
</dbReference>
<accession>A0A1I7ZI29</accession>
<sequence>MPNGEEQTDESALSPPPAAATLYTTETTGASDCTCACATRLSADGEVRIVTLSLSTVLVLVRRLGFHSSRAPGVYAVTRKTVDTPLLDVRNKMYTSSAKNGDRKNVFVDLRSDTVTRPCAQMREIMAKAVVGDDVYGEDPTINALENRCAELFGKESALFVATGTMGNLIAVLGNTTRGDEIIVGKESHIHRWEQGNYAQFGGLSAATVDVQSDGTLKLEDIRKAIRYTDDHMPTTRLICLENTHNFAGGKAVSLDYIKKMHLDGARVYNAAVKLNVSIAELCEPFDTVQMCFSKGLGAPVGSIIVGPKDFIRRARRIRKALGGGWRQAGVLASAAMYALDIAETTIREDQRRAVELAKGLNAVIPEQLAEFVRVDSPLDEISNMVLLRCKGVLTPQDVVAHLKNAGILVMHFDDERVRMVMNREVDDNGTAAKTSTAEAPPFGASLNQDQPEACSVQGLRPALFFLSRMLLAPSNFALRSECPWTRRHPLNNPLCSIYDDDGQKRDKPSSMSSNLIEAFCAPSVSVVSQWYSVLLVVFALSGLVVNLHTLLLTTRAKRHRLNRYAQALCIWDIAVLLTIISYKLIVTFWTKPFQLWSSSELLITVGFTPVNDIYITASTWLLTAITAERYLAVSRPFKERTRKKNSIKWICFLIATGAVAVNLPRSLVELYMSDCVQINTGRVFLSLNPLQQWLYVGLARVLPDLLFTCPVPPIISIFLTFRILQYRHKRLTRSMDSCYARKTSFADHVVEWMSSKTRFAGRLQPGFDTSLRRGKPDSFKSPLFLTLLNGKFVICNCMQVVVVFFRLTSVEMISDEALETCKEIGLMLIVLHSSTNCIIFFKNLFTFPLQYQSRSMLSRDCIPDYQIFNSHEKKRLTSMWSLIDVPSMGTELLLTLIENNSLLIKSLIPYIADPTDITREQLVVHERFRFVGSRIGHFIDTIMTTMKKPNMTREDFVQIRAELRNVGMIHFMEKVKMNSQDWFLIKRYLVRQMMNNCDCVVNSTKAQCANAGTKLHNEQLLVANKFSSFLIHELKNGFVCETVRNSHQNINERDNSSSCTLAPNGYYMRNRHKISTTSYIMPTTQSSCLTTSLKTVNRMVCAVQEFIMGYNDTLITPPSSIMDSRSCSLKENDSVKTICESSHAVVETRPNPTRPAPIAHDDIIFYV</sequence>
<feature type="transmembrane region" description="Helical" evidence="9">
    <location>
        <begin position="602"/>
        <end position="626"/>
    </location>
</feature>
<evidence type="ECO:0000256" key="6">
    <source>
        <dbReference type="ARBA" id="ARBA00022989"/>
    </source>
</evidence>
<evidence type="ECO:0000256" key="8">
    <source>
        <dbReference type="ARBA" id="ARBA00023239"/>
    </source>
</evidence>
<dbReference type="InterPro" id="IPR023603">
    <property type="entry name" value="Low_specificity_L-TA-like"/>
</dbReference>
<dbReference type="WBParaSite" id="L893_g26753.t1">
    <property type="protein sequence ID" value="L893_g26753.t1"/>
    <property type="gene ID" value="L893_g26753"/>
</dbReference>
<dbReference type="Proteomes" id="UP000095287">
    <property type="component" value="Unplaced"/>
</dbReference>
<dbReference type="Pfam" id="PF01212">
    <property type="entry name" value="Beta_elim_lyase"/>
    <property type="match status" value="1"/>
</dbReference>
<comment type="similarity">
    <text evidence="3">Belongs to the threonine aldolase family.</text>
</comment>
<dbReference type="Gene3D" id="3.40.640.10">
    <property type="entry name" value="Type I PLP-dependent aspartate aminotransferase-like (Major domain)"/>
    <property type="match status" value="1"/>
</dbReference>
<evidence type="ECO:0000313" key="12">
    <source>
        <dbReference type="WBParaSite" id="L893_g26753.t1"/>
    </source>
</evidence>
<dbReference type="InterPro" id="IPR012292">
    <property type="entry name" value="Globin/Proto"/>
</dbReference>
<evidence type="ECO:0000256" key="1">
    <source>
        <dbReference type="ARBA" id="ARBA00001933"/>
    </source>
</evidence>
<dbReference type="PANTHER" id="PTHR48097">
    <property type="entry name" value="L-THREONINE ALDOLASE-RELATED"/>
    <property type="match status" value="1"/>
</dbReference>
<evidence type="ECO:0000256" key="4">
    <source>
        <dbReference type="ARBA" id="ARBA00022692"/>
    </source>
</evidence>
<dbReference type="GO" id="GO:0019825">
    <property type="term" value="F:oxygen binding"/>
    <property type="evidence" value="ECO:0007669"/>
    <property type="project" value="InterPro"/>
</dbReference>